<feature type="chain" id="PRO_5042100842" description="Crh-like protein" evidence="19">
    <location>
        <begin position="21"/>
        <end position="455"/>
    </location>
</feature>
<dbReference type="GO" id="GO:0009277">
    <property type="term" value="C:fungal-type cell wall"/>
    <property type="evidence" value="ECO:0007669"/>
    <property type="project" value="TreeGrafter"/>
</dbReference>
<reference evidence="21" key="1">
    <citation type="journal article" date="2019" name="Beilstein J. Org. Chem.">
        <title>Nanangenines: drimane sesquiterpenoids as the dominant metabolite cohort of a novel Australian fungus, Aspergillus nanangensis.</title>
        <authorList>
            <person name="Lacey H.J."/>
            <person name="Gilchrist C.L.M."/>
            <person name="Crombie A."/>
            <person name="Kalaitzis J.A."/>
            <person name="Vuong D."/>
            <person name="Rutledge P.J."/>
            <person name="Turner P."/>
            <person name="Pitt J.I."/>
            <person name="Lacey E."/>
            <person name="Chooi Y.H."/>
            <person name="Piggott A.M."/>
        </authorList>
    </citation>
    <scope>NUCLEOTIDE SEQUENCE</scope>
    <source>
        <strain evidence="21">MST-FP2251</strain>
    </source>
</reference>
<comment type="caution">
    <text evidence="21">The sequence shown here is derived from an EMBL/GenBank/DDBJ whole genome shotgun (WGS) entry which is preliminary data.</text>
</comment>
<dbReference type="PIRSF" id="PIRSF037299">
    <property type="entry name" value="Glycosidase_CRH1_prd"/>
    <property type="match status" value="1"/>
</dbReference>
<evidence type="ECO:0000256" key="5">
    <source>
        <dbReference type="ARBA" id="ARBA00022676"/>
    </source>
</evidence>
<comment type="subcellular location">
    <subcellularLocation>
        <location evidence="2">Cell membrane</location>
        <topology evidence="2">Lipid-anchor</topology>
        <topology evidence="2">GPI-anchor</topology>
    </subcellularLocation>
</comment>
<keyword evidence="12" id="KW-0326">Glycosidase</keyword>
<evidence type="ECO:0000259" key="20">
    <source>
        <dbReference type="PROSITE" id="PS51762"/>
    </source>
</evidence>
<dbReference type="GO" id="GO:0005975">
    <property type="term" value="P:carbohydrate metabolic process"/>
    <property type="evidence" value="ECO:0007669"/>
    <property type="project" value="InterPro"/>
</dbReference>
<evidence type="ECO:0000256" key="1">
    <source>
        <dbReference type="ARBA" id="ARBA00000822"/>
    </source>
</evidence>
<name>A0AAD4CFY7_ASPNN</name>
<dbReference type="PROSITE" id="PS51762">
    <property type="entry name" value="GH16_2"/>
    <property type="match status" value="1"/>
</dbReference>
<proteinExistence type="inferred from homology"/>
<keyword evidence="8 16" id="KW-0378">Hydrolase</keyword>
<keyword evidence="5" id="KW-0328">Glycosyltransferase</keyword>
<feature type="compositionally biased region" description="Low complexity" evidence="18">
    <location>
        <begin position="379"/>
        <end position="413"/>
    </location>
</feature>
<feature type="signal peptide" evidence="19">
    <location>
        <begin position="1"/>
        <end position="20"/>
    </location>
</feature>
<evidence type="ECO:0000256" key="9">
    <source>
        <dbReference type="ARBA" id="ARBA00023136"/>
    </source>
</evidence>
<evidence type="ECO:0000256" key="12">
    <source>
        <dbReference type="ARBA" id="ARBA00023295"/>
    </source>
</evidence>
<dbReference type="InterPro" id="IPR017168">
    <property type="entry name" value="CHR-like"/>
</dbReference>
<dbReference type="FunFam" id="2.60.120.200:FF:000159">
    <property type="entry name" value="Glycosidase"/>
    <property type="match status" value="1"/>
</dbReference>
<feature type="domain" description="GH16" evidence="20">
    <location>
        <begin position="77"/>
        <end position="278"/>
    </location>
</feature>
<protein>
    <recommendedName>
        <fullName evidence="16">Crh-like protein</fullName>
        <ecNumber evidence="16">3.2.-.-</ecNumber>
    </recommendedName>
</protein>
<feature type="region of interest" description="Disordered" evidence="18">
    <location>
        <begin position="344"/>
        <end position="435"/>
    </location>
</feature>
<evidence type="ECO:0000313" key="21">
    <source>
        <dbReference type="EMBL" id="KAF9885724.1"/>
    </source>
</evidence>
<dbReference type="Pfam" id="PF00722">
    <property type="entry name" value="Glyco_hydro_16"/>
    <property type="match status" value="1"/>
</dbReference>
<feature type="compositionally biased region" description="Low complexity" evidence="18">
    <location>
        <begin position="421"/>
        <end position="432"/>
    </location>
</feature>
<dbReference type="GO" id="GO:0031505">
    <property type="term" value="P:fungal-type cell wall organization"/>
    <property type="evidence" value="ECO:0007669"/>
    <property type="project" value="TreeGrafter"/>
</dbReference>
<evidence type="ECO:0000256" key="10">
    <source>
        <dbReference type="ARBA" id="ARBA00023180"/>
    </source>
</evidence>
<keyword evidence="22" id="KW-1185">Reference proteome</keyword>
<dbReference type="PANTHER" id="PTHR10963:SF22">
    <property type="entry name" value="GLYCOSIDASE CRH2-RELATED"/>
    <property type="match status" value="1"/>
</dbReference>
<evidence type="ECO:0000313" key="22">
    <source>
        <dbReference type="Proteomes" id="UP001194746"/>
    </source>
</evidence>
<comment type="function">
    <text evidence="15">Dual chitinase/transglycosylase that plays a role in cell wall architecture. Chitinase and transglycosylase activities are coupled. Required for the polysaccharide cross-linking at the septa and the cell wall. More specifically, transfers chitin to 1,6-beta-glucan in the cell wall.</text>
</comment>
<dbReference type="Proteomes" id="UP001194746">
    <property type="component" value="Unassembled WGS sequence"/>
</dbReference>
<evidence type="ECO:0000256" key="15">
    <source>
        <dbReference type="ARBA" id="ARBA00093308"/>
    </source>
</evidence>
<sequence>MVRITSSVILATLAATSAWAASAPKCDADTKCPEKWPCCSQYGECGTGGYCLGGCDPLFSFSVDACAPEPACKSKTYTWDNLDNAIKNNDYHGDADKDDWVYSGDVKTEDGNLLLTMPKNSAGTLVANNHYVWYGKISAKIKSSRGAGVVTGFILLGDTKDEIDYEFVGADLSAVQTNWYFQGILDYGNGGNASVDSGDTFNNWHEYSIDWKPESITWSVDGVAKRTLKRSDTWNETSNRFEYPQTPSRMQLSLWPAGQSSNAAGTIAWAGGEIDWNSEDIQKTGYYYATFGEVTVECYDPPKDSYSLGTKSYININEDGVEDSIRITNNNTVLASLGATGLDMDLGGDNDDDNNNNSTENTVPENHGGTGSEPGNSGGSTSSGNSDSSGGSSDSSDSSGSSDSSDSSNDSSDFSQGNQDTSSTTGSSGASSPNERVMQGSFFAVLVAIVVMVTL</sequence>
<gene>
    <name evidence="21" type="ORF">FE257_012609</name>
</gene>
<evidence type="ECO:0000256" key="8">
    <source>
        <dbReference type="ARBA" id="ARBA00022801"/>
    </source>
</evidence>
<dbReference type="CDD" id="cd02183">
    <property type="entry name" value="GH16_fungal_CRH1_transglycosylase"/>
    <property type="match status" value="1"/>
</dbReference>
<evidence type="ECO:0000256" key="13">
    <source>
        <dbReference type="ARBA" id="ARBA00023316"/>
    </source>
</evidence>
<dbReference type="Gene3D" id="2.60.120.200">
    <property type="match status" value="1"/>
</dbReference>
<dbReference type="GO" id="GO:0098552">
    <property type="term" value="C:side of membrane"/>
    <property type="evidence" value="ECO:0007669"/>
    <property type="project" value="UniProtKB-KW"/>
</dbReference>
<reference evidence="21" key="2">
    <citation type="submission" date="2020-02" db="EMBL/GenBank/DDBJ databases">
        <authorList>
            <person name="Gilchrist C.L.M."/>
            <person name="Chooi Y.-H."/>
        </authorList>
    </citation>
    <scope>NUCLEOTIDE SEQUENCE</scope>
    <source>
        <strain evidence="21">MST-FP2251</strain>
    </source>
</reference>
<feature type="compositionally biased region" description="Gly residues" evidence="18">
    <location>
        <begin position="368"/>
        <end position="378"/>
    </location>
</feature>
<evidence type="ECO:0000256" key="6">
    <source>
        <dbReference type="ARBA" id="ARBA00022679"/>
    </source>
</evidence>
<evidence type="ECO:0000256" key="4">
    <source>
        <dbReference type="ARBA" id="ARBA00022622"/>
    </source>
</evidence>
<dbReference type="GO" id="GO:0016757">
    <property type="term" value="F:glycosyltransferase activity"/>
    <property type="evidence" value="ECO:0007669"/>
    <property type="project" value="UniProtKB-KW"/>
</dbReference>
<accession>A0AAD4CFY7</accession>
<evidence type="ECO:0000256" key="19">
    <source>
        <dbReference type="SAM" id="SignalP"/>
    </source>
</evidence>
<keyword evidence="4" id="KW-0336">GPI-anchor</keyword>
<organism evidence="21 22">
    <name type="scientific">Aspergillus nanangensis</name>
    <dbReference type="NCBI Taxonomy" id="2582783"/>
    <lineage>
        <taxon>Eukaryota</taxon>
        <taxon>Fungi</taxon>
        <taxon>Dikarya</taxon>
        <taxon>Ascomycota</taxon>
        <taxon>Pezizomycotina</taxon>
        <taxon>Eurotiomycetes</taxon>
        <taxon>Eurotiomycetidae</taxon>
        <taxon>Eurotiales</taxon>
        <taxon>Aspergillaceae</taxon>
        <taxon>Aspergillus</taxon>
        <taxon>Aspergillus subgen. Circumdati</taxon>
    </lineage>
</organism>
<evidence type="ECO:0000256" key="3">
    <source>
        <dbReference type="ARBA" id="ARBA00022475"/>
    </source>
</evidence>
<feature type="active site" description="Proton donor" evidence="17">
    <location>
        <position position="166"/>
    </location>
</feature>
<evidence type="ECO:0000256" key="17">
    <source>
        <dbReference type="PIRSR" id="PIRSR037299-1"/>
    </source>
</evidence>
<dbReference type="InterPro" id="IPR050546">
    <property type="entry name" value="Glycosyl_Hydrlase_16"/>
</dbReference>
<evidence type="ECO:0000256" key="18">
    <source>
        <dbReference type="SAM" id="MobiDB-lite"/>
    </source>
</evidence>
<keyword evidence="10" id="KW-0325">Glycoprotein</keyword>
<feature type="active site" description="Nucleophile" evidence="17">
    <location>
        <position position="162"/>
    </location>
</feature>
<dbReference type="PANTHER" id="PTHR10963">
    <property type="entry name" value="GLYCOSYL HYDROLASE-RELATED"/>
    <property type="match status" value="1"/>
</dbReference>
<evidence type="ECO:0000256" key="14">
    <source>
        <dbReference type="ARBA" id="ARBA00038074"/>
    </source>
</evidence>
<evidence type="ECO:0000256" key="16">
    <source>
        <dbReference type="PIRNR" id="PIRNR037299"/>
    </source>
</evidence>
<keyword evidence="13" id="KW-0961">Cell wall biogenesis/degradation</keyword>
<dbReference type="GO" id="GO:0008843">
    <property type="term" value="F:endochitinase activity"/>
    <property type="evidence" value="ECO:0007669"/>
    <property type="project" value="UniProtKB-EC"/>
</dbReference>
<dbReference type="InterPro" id="IPR000757">
    <property type="entry name" value="Beta-glucanase-like"/>
</dbReference>
<dbReference type="InterPro" id="IPR013320">
    <property type="entry name" value="ConA-like_dom_sf"/>
</dbReference>
<dbReference type="EMBL" id="VCAU01000090">
    <property type="protein sequence ID" value="KAF9885724.1"/>
    <property type="molecule type" value="Genomic_DNA"/>
</dbReference>
<dbReference type="AlphaFoldDB" id="A0AAD4CFY7"/>
<comment type="catalytic activity">
    <reaction evidence="1">
        <text>Random endo-hydrolysis of N-acetyl-beta-D-glucosaminide (1-&gt;4)-beta-linkages in chitin and chitodextrins.</text>
        <dbReference type="EC" id="3.2.1.14"/>
    </reaction>
</comment>
<evidence type="ECO:0000256" key="11">
    <source>
        <dbReference type="ARBA" id="ARBA00023288"/>
    </source>
</evidence>
<keyword evidence="6" id="KW-0808">Transferase</keyword>
<dbReference type="EC" id="3.2.-.-" evidence="16"/>
<keyword evidence="9 16" id="KW-0472">Membrane</keyword>
<keyword evidence="11" id="KW-0449">Lipoprotein</keyword>
<evidence type="ECO:0000256" key="2">
    <source>
        <dbReference type="ARBA" id="ARBA00004609"/>
    </source>
</evidence>
<keyword evidence="7 19" id="KW-0732">Signal</keyword>
<dbReference type="SUPFAM" id="SSF49899">
    <property type="entry name" value="Concanavalin A-like lectins/glucanases"/>
    <property type="match status" value="1"/>
</dbReference>
<comment type="similarity">
    <text evidence="14">Belongs to the glycosyl hydrolase 16 family. CRH1 subfamily.</text>
</comment>
<keyword evidence="3" id="KW-1003">Cell membrane</keyword>
<evidence type="ECO:0000256" key="7">
    <source>
        <dbReference type="ARBA" id="ARBA00022729"/>
    </source>
</evidence>
<dbReference type="GO" id="GO:0005886">
    <property type="term" value="C:plasma membrane"/>
    <property type="evidence" value="ECO:0007669"/>
    <property type="project" value="UniProtKB-SubCell"/>
</dbReference>